<dbReference type="PROSITE" id="PS52015">
    <property type="entry name" value="TONB_CTD"/>
    <property type="match status" value="1"/>
</dbReference>
<dbReference type="InterPro" id="IPR037682">
    <property type="entry name" value="TonB_C"/>
</dbReference>
<protein>
    <submittedName>
        <fullName evidence="4">M56 family metallopeptidase</fullName>
    </submittedName>
</protein>
<dbReference type="Gene3D" id="3.30.1150.10">
    <property type="match status" value="1"/>
</dbReference>
<keyword evidence="5" id="KW-1185">Reference proteome</keyword>
<feature type="domain" description="TonB C-terminal" evidence="3">
    <location>
        <begin position="430"/>
        <end position="522"/>
    </location>
</feature>
<evidence type="ECO:0000313" key="5">
    <source>
        <dbReference type="Proteomes" id="UP001181355"/>
    </source>
</evidence>
<dbReference type="InterPro" id="IPR008756">
    <property type="entry name" value="Peptidase_M56"/>
</dbReference>
<feature type="compositionally biased region" description="Polar residues" evidence="1">
    <location>
        <begin position="389"/>
        <end position="403"/>
    </location>
</feature>
<feature type="transmembrane region" description="Helical" evidence="2">
    <location>
        <begin position="318"/>
        <end position="341"/>
    </location>
</feature>
<evidence type="ECO:0000259" key="3">
    <source>
        <dbReference type="PROSITE" id="PS52015"/>
    </source>
</evidence>
<feature type="transmembrane region" description="Helical" evidence="2">
    <location>
        <begin position="20"/>
        <end position="47"/>
    </location>
</feature>
<dbReference type="Pfam" id="PF03544">
    <property type="entry name" value="TonB_C"/>
    <property type="match status" value="1"/>
</dbReference>
<organism evidence="4 5">
    <name type="scientific">Undibacterium cyanobacteriorum</name>
    <dbReference type="NCBI Taxonomy" id="3073561"/>
    <lineage>
        <taxon>Bacteria</taxon>
        <taxon>Pseudomonadati</taxon>
        <taxon>Pseudomonadota</taxon>
        <taxon>Betaproteobacteria</taxon>
        <taxon>Burkholderiales</taxon>
        <taxon>Oxalobacteraceae</taxon>
        <taxon>Undibacterium</taxon>
    </lineage>
</organism>
<feature type="transmembrane region" description="Helical" evidence="2">
    <location>
        <begin position="224"/>
        <end position="246"/>
    </location>
</feature>
<feature type="compositionally biased region" description="Polar residues" evidence="1">
    <location>
        <begin position="416"/>
        <end position="430"/>
    </location>
</feature>
<feature type="transmembrane region" description="Helical" evidence="2">
    <location>
        <begin position="114"/>
        <end position="140"/>
    </location>
</feature>
<dbReference type="EMBL" id="CP133720">
    <property type="protein sequence ID" value="WMW78986.1"/>
    <property type="molecule type" value="Genomic_DNA"/>
</dbReference>
<evidence type="ECO:0000256" key="1">
    <source>
        <dbReference type="SAM" id="MobiDB-lite"/>
    </source>
</evidence>
<gene>
    <name evidence="4" type="ORF">RF679_09950</name>
</gene>
<name>A0ABY9RFS3_9BURK</name>
<dbReference type="Gene3D" id="3.30.2010.10">
    <property type="entry name" value="Metalloproteases ('zincins'), catalytic domain"/>
    <property type="match status" value="1"/>
</dbReference>
<accession>A0ABY9RFS3</accession>
<feature type="region of interest" description="Disordered" evidence="1">
    <location>
        <begin position="382"/>
        <end position="433"/>
    </location>
</feature>
<keyword evidence="2" id="KW-1133">Transmembrane helix</keyword>
<dbReference type="SUPFAM" id="SSF74653">
    <property type="entry name" value="TolA/TonB C-terminal domain"/>
    <property type="match status" value="1"/>
</dbReference>
<dbReference type="InterPro" id="IPR052173">
    <property type="entry name" value="Beta-lactam_resp_regulator"/>
</dbReference>
<dbReference type="RefSeq" id="WP_309480487.1">
    <property type="nucleotide sequence ID" value="NZ_CP133720.1"/>
</dbReference>
<dbReference type="PANTHER" id="PTHR34978:SF3">
    <property type="entry name" value="SLR0241 PROTEIN"/>
    <property type="match status" value="1"/>
</dbReference>
<keyword evidence="2" id="KW-0472">Membrane</keyword>
<evidence type="ECO:0000313" key="4">
    <source>
        <dbReference type="EMBL" id="WMW78986.1"/>
    </source>
</evidence>
<proteinExistence type="predicted"/>
<dbReference type="Proteomes" id="UP001181355">
    <property type="component" value="Chromosome"/>
</dbReference>
<evidence type="ECO:0000256" key="2">
    <source>
        <dbReference type="SAM" id="Phobius"/>
    </source>
</evidence>
<reference evidence="4" key="1">
    <citation type="submission" date="2023-09" db="EMBL/GenBank/DDBJ databases">
        <title>Undibacterium sp. 20NA77.5 isolated from freshwater.</title>
        <authorList>
            <person name="Le V."/>
            <person name="Ko S.-R."/>
            <person name="Ahn C.-Y."/>
            <person name="Oh H.-M."/>
        </authorList>
    </citation>
    <scope>NUCLEOTIDE SEQUENCE</scope>
    <source>
        <strain evidence="4">20NA77.5</strain>
    </source>
</reference>
<sequence length="522" mass="57606">MNAYFHLHDQIHPQLTPLLLALAWALIHFLWQACVLGVVTAFCQFALRNASPQTRYLSLNIAMLCAVLWPLSTFSQYLQMATLGVNSEVVMLGAATTSVSMSKMENFPQFLPLLMPYVLAVWMLGVSLLGLRFVLGLVWLQGYHSDTRSYHDPQLQACVDRLTRAFAMQGRVVIRVVDELSGPITIGCLRPLILVPGSLLTGMAPAHLEALLAHELAHIRRYDFVLNLLQNVIEIVLFFHPVIWWISKRIRDERENIADDLAVQVIGEPRRLALALQQLEHLQFVQSQLALAAHGGNLMLRIKRLVRPETHRMHWKTAVMTIGVAGVCVAMAAHATVILGAPEVKIRKATSDKIIVSESDRGDIDSSDVLPAMITNEDQVHAEKVDAKSVSNSKEASKPNSKVVSGVDQKQKDAKASNQKSNSSDKTQSIAARIDFGSSKCKPEYPRSSLRNEETGRSTYDVMVSESGQIKAVNVVKTSGFVNLDNAVAEKLMSGTCTATPGQLAGKKIATTARVEYVWKLD</sequence>
<dbReference type="CDD" id="cd07341">
    <property type="entry name" value="M56_BlaR1_MecR1_like"/>
    <property type="match status" value="1"/>
</dbReference>
<keyword evidence="2" id="KW-0812">Transmembrane</keyword>
<feature type="transmembrane region" description="Helical" evidence="2">
    <location>
        <begin position="59"/>
        <end position="78"/>
    </location>
</feature>
<dbReference type="Pfam" id="PF05569">
    <property type="entry name" value="Peptidase_M56"/>
    <property type="match status" value="1"/>
</dbReference>
<dbReference type="PANTHER" id="PTHR34978">
    <property type="entry name" value="POSSIBLE SENSOR-TRANSDUCER PROTEIN BLAR"/>
    <property type="match status" value="1"/>
</dbReference>